<dbReference type="GO" id="GO:0003700">
    <property type="term" value="F:DNA-binding transcription factor activity"/>
    <property type="evidence" value="ECO:0007669"/>
    <property type="project" value="InterPro"/>
</dbReference>
<accession>A0A4U6UI47</accession>
<keyword evidence="6" id="KW-0804">Transcription</keyword>
<dbReference type="InterPro" id="IPR044653">
    <property type="entry name" value="AZF1/2/3-like"/>
</dbReference>
<feature type="region of interest" description="Disordered" evidence="8">
    <location>
        <begin position="562"/>
        <end position="582"/>
    </location>
</feature>
<feature type="compositionally biased region" description="Polar residues" evidence="8">
    <location>
        <begin position="302"/>
        <end position="326"/>
    </location>
</feature>
<feature type="region of interest" description="Disordered" evidence="8">
    <location>
        <begin position="92"/>
        <end position="111"/>
    </location>
</feature>
<feature type="compositionally biased region" description="Low complexity" evidence="8">
    <location>
        <begin position="273"/>
        <end position="294"/>
    </location>
</feature>
<evidence type="ECO:0000256" key="8">
    <source>
        <dbReference type="SAM" id="MobiDB-lite"/>
    </source>
</evidence>
<feature type="domain" description="C2H2-type" evidence="9">
    <location>
        <begin position="158"/>
        <end position="180"/>
    </location>
</feature>
<evidence type="ECO:0000256" key="7">
    <source>
        <dbReference type="PROSITE-ProRule" id="PRU00042"/>
    </source>
</evidence>
<dbReference type="PROSITE" id="PS50157">
    <property type="entry name" value="ZINC_FINGER_C2H2_2"/>
    <property type="match status" value="3"/>
</dbReference>
<dbReference type="Pfam" id="PF13912">
    <property type="entry name" value="zf-C2H2_6"/>
    <property type="match status" value="3"/>
</dbReference>
<dbReference type="PANTHER" id="PTHR45988:SF30">
    <property type="entry name" value="C2H2-TYPE DOMAIN-CONTAINING PROTEIN"/>
    <property type="match status" value="1"/>
</dbReference>
<dbReference type="InterPro" id="IPR036236">
    <property type="entry name" value="Znf_C2H2_sf"/>
</dbReference>
<evidence type="ECO:0000256" key="4">
    <source>
        <dbReference type="ARBA" id="ARBA00022833"/>
    </source>
</evidence>
<gene>
    <name evidence="10" type="ORF">SEVIR_5G256900v2</name>
</gene>
<dbReference type="InterPro" id="IPR013087">
    <property type="entry name" value="Znf_C2H2_type"/>
</dbReference>
<dbReference type="AlphaFoldDB" id="A0A4U6UI47"/>
<keyword evidence="3 7" id="KW-0863">Zinc-finger</keyword>
<keyword evidence="5" id="KW-0805">Transcription regulation</keyword>
<dbReference type="EMBL" id="CM016556">
    <property type="protein sequence ID" value="TKW15748.1"/>
    <property type="molecule type" value="Genomic_DNA"/>
</dbReference>
<protein>
    <recommendedName>
        <fullName evidence="9">C2H2-type domain-containing protein</fullName>
    </recommendedName>
</protein>
<feature type="compositionally biased region" description="Low complexity" evidence="8">
    <location>
        <begin position="347"/>
        <end position="357"/>
    </location>
</feature>
<dbReference type="GO" id="GO:0008270">
    <property type="term" value="F:zinc ion binding"/>
    <property type="evidence" value="ECO:0007669"/>
    <property type="project" value="UniProtKB-KW"/>
</dbReference>
<evidence type="ECO:0000256" key="5">
    <source>
        <dbReference type="ARBA" id="ARBA00023015"/>
    </source>
</evidence>
<reference evidence="10" key="1">
    <citation type="submission" date="2019-03" db="EMBL/GenBank/DDBJ databases">
        <title>WGS assembly of Setaria viridis.</title>
        <authorList>
            <person name="Huang P."/>
            <person name="Jenkins J."/>
            <person name="Grimwood J."/>
            <person name="Barry K."/>
            <person name="Healey A."/>
            <person name="Mamidi S."/>
            <person name="Sreedasyam A."/>
            <person name="Shu S."/>
            <person name="Feldman M."/>
            <person name="Wu J."/>
            <person name="Yu Y."/>
            <person name="Chen C."/>
            <person name="Johnson J."/>
            <person name="Rokhsar D."/>
            <person name="Baxter I."/>
            <person name="Schmutz J."/>
            <person name="Brutnell T."/>
            <person name="Kellogg E."/>
        </authorList>
    </citation>
    <scope>NUCLEOTIDE SEQUENCE [LARGE SCALE GENOMIC DNA]</scope>
</reference>
<name>A0A4U6UI47_SETVI</name>
<evidence type="ECO:0000256" key="6">
    <source>
        <dbReference type="ARBA" id="ARBA00023163"/>
    </source>
</evidence>
<feature type="region of interest" description="Disordered" evidence="8">
    <location>
        <begin position="264"/>
        <end position="399"/>
    </location>
</feature>
<organism evidence="10 11">
    <name type="scientific">Setaria viridis</name>
    <name type="common">Green bristlegrass</name>
    <name type="synonym">Setaria italica subsp. viridis</name>
    <dbReference type="NCBI Taxonomy" id="4556"/>
    <lineage>
        <taxon>Eukaryota</taxon>
        <taxon>Viridiplantae</taxon>
        <taxon>Streptophyta</taxon>
        <taxon>Embryophyta</taxon>
        <taxon>Tracheophyta</taxon>
        <taxon>Spermatophyta</taxon>
        <taxon>Magnoliopsida</taxon>
        <taxon>Liliopsida</taxon>
        <taxon>Poales</taxon>
        <taxon>Poaceae</taxon>
        <taxon>PACMAD clade</taxon>
        <taxon>Panicoideae</taxon>
        <taxon>Panicodae</taxon>
        <taxon>Paniceae</taxon>
        <taxon>Cenchrinae</taxon>
        <taxon>Setaria</taxon>
    </lineage>
</organism>
<evidence type="ECO:0000256" key="1">
    <source>
        <dbReference type="ARBA" id="ARBA00022723"/>
    </source>
</evidence>
<dbReference type="Gene3D" id="3.30.160.60">
    <property type="entry name" value="Classic Zinc Finger"/>
    <property type="match status" value="1"/>
</dbReference>
<dbReference type="PROSITE" id="PS00028">
    <property type="entry name" value="ZINC_FINGER_C2H2_1"/>
    <property type="match status" value="2"/>
</dbReference>
<dbReference type="GO" id="GO:0005634">
    <property type="term" value="C:nucleus"/>
    <property type="evidence" value="ECO:0007669"/>
    <property type="project" value="TreeGrafter"/>
</dbReference>
<dbReference type="OMA" id="EKTHACK"/>
<sequence length="582" mass="59931">MQLARAVPNSQVEHQQLALSSSLGLLGSCSDSHQASRALARARTTAMAGSSEERLRRPTSRFHADLHDDEPEEGEVVPGYHSDVDTEEYYNRHSYSSDSDETVSDSNAACSVPENYDDATSPYPVAAKYGSAGASSVAANNNNGGNASSSSVAAPVMLPCPVCGKEFSSQKAVCGHMKVHQHGVGRQDQGIGKVRGIKRDVVPVVGRWGGNGKRGCLGLGGRAATPNAESDQSMAIVVAEPQIVFQPMPLAFAAPNLSSVSIASASPNPSSVPTASAMATPNPSSSSMASTSPNLSPVPLASSMTNVSDQSMTNVSDQSSSAQPMNNDAMDTVVAGADNPRSDVDAHAATPSTPPAAGEQAPSVHQQPMAPPSPPAAVERAPPAHQPPIVPRPAAGRQNPNGYTCNECDAWFRTHQGLGGHRAGHKNRELVAVAAEMLGDGAVPGRRNAKPEKTHACKVCGVVFPAGVQLGGHMRKHYAGPPIVPNKKPRLVIQPLLPPPALTLVLPANAYADEASPAPALEAAVQPGPAPAVERTPEPAPGPAVVGRVLLFGIDIGVGVKKPAAHEDPSATEGSASTDGEQ</sequence>
<keyword evidence="2" id="KW-0677">Repeat</keyword>
<dbReference type="Gramene" id="TKW15748">
    <property type="protein sequence ID" value="TKW15748"/>
    <property type="gene ID" value="SEVIR_5G256900v2"/>
</dbReference>
<feature type="domain" description="C2H2-type" evidence="9">
    <location>
        <begin position="403"/>
        <end position="430"/>
    </location>
</feature>
<evidence type="ECO:0000256" key="2">
    <source>
        <dbReference type="ARBA" id="ARBA00022737"/>
    </source>
</evidence>
<evidence type="ECO:0000256" key="3">
    <source>
        <dbReference type="ARBA" id="ARBA00022771"/>
    </source>
</evidence>
<keyword evidence="4" id="KW-0862">Zinc</keyword>
<keyword evidence="11" id="KW-1185">Reference proteome</keyword>
<feature type="region of interest" description="Disordered" evidence="8">
    <location>
        <begin position="45"/>
        <end position="82"/>
    </location>
</feature>
<proteinExistence type="predicted"/>
<dbReference type="PANTHER" id="PTHR45988">
    <property type="entry name" value="C2H2 TYPE ZINC FINGER TRANSCRIPTION FACTOR FAMILY-RELATED"/>
    <property type="match status" value="1"/>
</dbReference>
<feature type="compositionally biased region" description="Polar residues" evidence="8">
    <location>
        <begin position="572"/>
        <end position="582"/>
    </location>
</feature>
<evidence type="ECO:0000259" key="9">
    <source>
        <dbReference type="PROSITE" id="PS50157"/>
    </source>
</evidence>
<dbReference type="Proteomes" id="UP000298652">
    <property type="component" value="Chromosome 5"/>
</dbReference>
<feature type="domain" description="C2H2-type" evidence="9">
    <location>
        <begin position="455"/>
        <end position="482"/>
    </location>
</feature>
<evidence type="ECO:0000313" key="11">
    <source>
        <dbReference type="Proteomes" id="UP000298652"/>
    </source>
</evidence>
<dbReference type="SUPFAM" id="SSF57667">
    <property type="entry name" value="beta-beta-alpha zinc fingers"/>
    <property type="match status" value="1"/>
</dbReference>
<feature type="compositionally biased region" description="Basic and acidic residues" evidence="8">
    <location>
        <begin position="51"/>
        <end position="66"/>
    </location>
</feature>
<dbReference type="PROSITE" id="PS51257">
    <property type="entry name" value="PROKAR_LIPOPROTEIN"/>
    <property type="match status" value="1"/>
</dbReference>
<dbReference type="GO" id="GO:0000976">
    <property type="term" value="F:transcription cis-regulatory region binding"/>
    <property type="evidence" value="ECO:0007669"/>
    <property type="project" value="TreeGrafter"/>
</dbReference>
<feature type="region of interest" description="Disordered" evidence="8">
    <location>
        <begin position="519"/>
        <end position="541"/>
    </location>
</feature>
<dbReference type="SMART" id="SM00355">
    <property type="entry name" value="ZnF_C2H2"/>
    <property type="match status" value="3"/>
</dbReference>
<keyword evidence="1" id="KW-0479">Metal-binding</keyword>
<evidence type="ECO:0000313" key="10">
    <source>
        <dbReference type="EMBL" id="TKW15748.1"/>
    </source>
</evidence>